<keyword evidence="8" id="KW-1185">Reference proteome</keyword>
<evidence type="ECO:0000256" key="4">
    <source>
        <dbReference type="ARBA" id="ARBA00023125"/>
    </source>
</evidence>
<dbReference type="InterPro" id="IPR001005">
    <property type="entry name" value="SANT/Myb"/>
</dbReference>
<evidence type="ECO:0000259" key="7">
    <source>
        <dbReference type="PROSITE" id="PS51294"/>
    </source>
</evidence>
<feature type="domain" description="Myb-like" evidence="6">
    <location>
        <begin position="213"/>
        <end position="263"/>
    </location>
</feature>
<evidence type="ECO:0000256" key="2">
    <source>
        <dbReference type="ARBA" id="ARBA00022737"/>
    </source>
</evidence>
<dbReference type="KEGG" id="vra:106760247"/>
<evidence type="ECO:0000256" key="3">
    <source>
        <dbReference type="ARBA" id="ARBA00023015"/>
    </source>
</evidence>
<dbReference type="SUPFAM" id="SSF46689">
    <property type="entry name" value="Homeodomain-like"/>
    <property type="match status" value="1"/>
</dbReference>
<dbReference type="Gene3D" id="1.10.10.60">
    <property type="entry name" value="Homeodomain-like"/>
    <property type="match status" value="2"/>
</dbReference>
<dbReference type="Proteomes" id="UP000087766">
    <property type="component" value="Chromosome 5"/>
</dbReference>
<keyword evidence="5" id="KW-0539">Nucleus</keyword>
<dbReference type="CDD" id="cd00167">
    <property type="entry name" value="SANT"/>
    <property type="match status" value="2"/>
</dbReference>
<evidence type="ECO:0000256" key="1">
    <source>
        <dbReference type="ARBA" id="ARBA00004123"/>
    </source>
</evidence>
<dbReference type="RefSeq" id="XP_022635910.1">
    <property type="nucleotide sequence ID" value="XM_022780189.1"/>
</dbReference>
<dbReference type="Pfam" id="PF13921">
    <property type="entry name" value="Myb_DNA-bind_6"/>
    <property type="match status" value="1"/>
</dbReference>
<dbReference type="OrthoDB" id="2143914at2759"/>
<organism evidence="8 9">
    <name type="scientific">Vigna radiata var. radiata</name>
    <name type="common">Mung bean</name>
    <name type="synonym">Phaseolus aureus</name>
    <dbReference type="NCBI Taxonomy" id="3916"/>
    <lineage>
        <taxon>Eukaryota</taxon>
        <taxon>Viridiplantae</taxon>
        <taxon>Streptophyta</taxon>
        <taxon>Embryophyta</taxon>
        <taxon>Tracheophyta</taxon>
        <taxon>Spermatophyta</taxon>
        <taxon>Magnoliopsida</taxon>
        <taxon>eudicotyledons</taxon>
        <taxon>Gunneridae</taxon>
        <taxon>Pentapetalae</taxon>
        <taxon>rosids</taxon>
        <taxon>fabids</taxon>
        <taxon>Fabales</taxon>
        <taxon>Fabaceae</taxon>
        <taxon>Papilionoideae</taxon>
        <taxon>50 kb inversion clade</taxon>
        <taxon>NPAAA clade</taxon>
        <taxon>indigoferoid/millettioid clade</taxon>
        <taxon>Phaseoleae</taxon>
        <taxon>Vigna</taxon>
    </lineage>
</organism>
<dbReference type="PROSITE" id="PS51294">
    <property type="entry name" value="HTH_MYB"/>
    <property type="match status" value="2"/>
</dbReference>
<gene>
    <name evidence="9" type="primary">LOC106760247</name>
</gene>
<dbReference type="GO" id="GO:0005634">
    <property type="term" value="C:nucleus"/>
    <property type="evidence" value="ECO:0007669"/>
    <property type="project" value="UniProtKB-SubCell"/>
</dbReference>
<dbReference type="FunFam" id="1.10.10.60:FF:000010">
    <property type="entry name" value="Transcriptional activator Myb isoform A"/>
    <property type="match status" value="1"/>
</dbReference>
<dbReference type="GeneID" id="106760247"/>
<dbReference type="SMART" id="SM00717">
    <property type="entry name" value="SANT"/>
    <property type="match status" value="2"/>
</dbReference>
<feature type="domain" description="HTH myb-type" evidence="7">
    <location>
        <begin position="161"/>
        <end position="216"/>
    </location>
</feature>
<feature type="domain" description="Myb-like" evidence="6">
    <location>
        <begin position="161"/>
        <end position="212"/>
    </location>
</feature>
<proteinExistence type="predicted"/>
<keyword evidence="2" id="KW-0677">Repeat</keyword>
<dbReference type="GO" id="GO:0000981">
    <property type="term" value="F:DNA-binding transcription factor activity, RNA polymerase II-specific"/>
    <property type="evidence" value="ECO:0007669"/>
    <property type="project" value="TreeGrafter"/>
</dbReference>
<reference evidence="9" key="2">
    <citation type="submission" date="2025-08" db="UniProtKB">
        <authorList>
            <consortium name="RefSeq"/>
        </authorList>
    </citation>
    <scope>IDENTIFICATION</scope>
    <source>
        <tissue evidence="9">Leaf</tissue>
    </source>
</reference>
<keyword evidence="3" id="KW-0805">Transcription regulation</keyword>
<comment type="subcellular location">
    <subcellularLocation>
        <location evidence="1">Nucleus</location>
    </subcellularLocation>
</comment>
<evidence type="ECO:0000313" key="9">
    <source>
        <dbReference type="RefSeq" id="XP_022635910.1"/>
    </source>
</evidence>
<dbReference type="InterPro" id="IPR009057">
    <property type="entry name" value="Homeodomain-like_sf"/>
</dbReference>
<dbReference type="FunFam" id="1.10.10.60:FF:000381">
    <property type="entry name" value="Transcription factor MYB119"/>
    <property type="match status" value="1"/>
</dbReference>
<dbReference type="PANTHER" id="PTHR45614:SF285">
    <property type="entry name" value="TRANSCRIPTION FACTOR MYB98"/>
    <property type="match status" value="1"/>
</dbReference>
<protein>
    <submittedName>
        <fullName evidence="9">Transcription factor MYB98-like</fullName>
    </submittedName>
</protein>
<dbReference type="InterPro" id="IPR050560">
    <property type="entry name" value="MYB_TF"/>
</dbReference>
<dbReference type="PROSITE" id="PS50090">
    <property type="entry name" value="MYB_LIKE"/>
    <property type="match status" value="2"/>
</dbReference>
<evidence type="ECO:0000313" key="8">
    <source>
        <dbReference type="Proteomes" id="UP000087766"/>
    </source>
</evidence>
<dbReference type="PANTHER" id="PTHR45614">
    <property type="entry name" value="MYB PROTEIN-RELATED"/>
    <property type="match status" value="1"/>
</dbReference>
<keyword evidence="3" id="KW-0804">Transcription</keyword>
<dbReference type="SMR" id="A0A3Q0EVY0"/>
<accession>A0A3Q0EVY0</accession>
<dbReference type="GO" id="GO:0000978">
    <property type="term" value="F:RNA polymerase II cis-regulatory region sequence-specific DNA binding"/>
    <property type="evidence" value="ECO:0007669"/>
    <property type="project" value="TreeGrafter"/>
</dbReference>
<dbReference type="AlphaFoldDB" id="A0A3Q0EVY0"/>
<reference evidence="8" key="1">
    <citation type="journal article" date="2014" name="Nat. Commun.">
        <title>Genome sequence of mungbean and insights into evolution within Vigna species.</title>
        <authorList>
            <person name="Kang Y.J."/>
            <person name="Kim S.K."/>
            <person name="Kim M.Y."/>
            <person name="Lestari P."/>
            <person name="Kim K.H."/>
            <person name="Ha B.K."/>
            <person name="Jun T.H."/>
            <person name="Hwang W.J."/>
            <person name="Lee T."/>
            <person name="Lee J."/>
            <person name="Shim S."/>
            <person name="Yoon M.Y."/>
            <person name="Jang Y.E."/>
            <person name="Han K.S."/>
            <person name="Taeprayoon P."/>
            <person name="Yoon N."/>
            <person name="Somta P."/>
            <person name="Tanya P."/>
            <person name="Kim K.S."/>
            <person name="Gwag J.G."/>
            <person name="Moon J.K."/>
            <person name="Lee Y.H."/>
            <person name="Park B.S."/>
            <person name="Bombarely A."/>
            <person name="Doyle J.J."/>
            <person name="Jackson S.A."/>
            <person name="Schafleitner R."/>
            <person name="Srinives P."/>
            <person name="Varshney R.K."/>
            <person name="Lee S.H."/>
        </authorList>
    </citation>
    <scope>NUCLEOTIDE SEQUENCE [LARGE SCALE GENOMIC DNA]</scope>
    <source>
        <strain evidence="8">cv. VC1973A</strain>
    </source>
</reference>
<evidence type="ECO:0000256" key="5">
    <source>
        <dbReference type="ARBA" id="ARBA00023242"/>
    </source>
</evidence>
<sequence>MDIETLLKETFLPQPLQESCMKDMIPLGNPSLQECLQDFHQIDQFHFNVPSSNNSIIQTPTFDAFDNFTFTGSSPALDYESKPFTDNFLYGNYNLILPQRNVELDMMVTDQSFLPFTPQEIKPSNVVLPDQVSMNYYKTIGVNKNNKSYPTTPRTYKVRKKSNTVKGHWTIEEDGLLIQLVEQYGLRKWSHIAKLLPGRIGKQCRERWHNHLRPDIKKDTWNSEEDKILIEAHAEVGNKWAEIAKRLPGRTENSIKNHWNATKRRQYSKRKCRSKYPRGTLLQEYIKSLNLDKNPPIDYRRKSAVNNAIKTSTSKSTAPALPQTASQFSAIESMAPDAVPCVPFRDNNEGKFQCDPMMEGMQHCEYGGIECFAAVNGDENHAETDMQPEMLEVEVKKELDLVEMISQINSETFHV</sequence>
<dbReference type="InterPro" id="IPR017930">
    <property type="entry name" value="Myb_dom"/>
</dbReference>
<evidence type="ECO:0000259" key="6">
    <source>
        <dbReference type="PROSITE" id="PS50090"/>
    </source>
</evidence>
<keyword evidence="4" id="KW-0238">DNA-binding</keyword>
<name>A0A3Q0EVY0_VIGRR</name>
<feature type="domain" description="HTH myb-type" evidence="7">
    <location>
        <begin position="217"/>
        <end position="267"/>
    </location>
</feature>